<evidence type="ECO:0000256" key="1">
    <source>
        <dbReference type="ARBA" id="ARBA00023002"/>
    </source>
</evidence>
<keyword evidence="1" id="KW-0560">Oxidoreductase</keyword>
<dbReference type="Pfam" id="PF02668">
    <property type="entry name" value="TauD"/>
    <property type="match status" value="1"/>
</dbReference>
<protein>
    <recommendedName>
        <fullName evidence="2">TauD/TfdA-like domain-containing protein</fullName>
    </recommendedName>
</protein>
<gene>
    <name evidence="3" type="ORF">EKO27_g994</name>
</gene>
<dbReference type="STRING" id="363999.A0A439DI56"/>
<dbReference type="Proteomes" id="UP000286045">
    <property type="component" value="Unassembled WGS sequence"/>
</dbReference>
<comment type="caution">
    <text evidence="3">The sequence shown here is derived from an EMBL/GenBank/DDBJ whole genome shotgun (WGS) entry which is preliminary data.</text>
</comment>
<evidence type="ECO:0000259" key="2">
    <source>
        <dbReference type="Pfam" id="PF02668"/>
    </source>
</evidence>
<dbReference type="InterPro" id="IPR003819">
    <property type="entry name" value="TauD/TfdA-like"/>
</dbReference>
<dbReference type="SUPFAM" id="SSF51197">
    <property type="entry name" value="Clavaminate synthase-like"/>
    <property type="match status" value="1"/>
</dbReference>
<dbReference type="AlphaFoldDB" id="A0A439DI56"/>
<dbReference type="Gene3D" id="3.60.130.10">
    <property type="entry name" value="Clavaminate synthase-like"/>
    <property type="match status" value="1"/>
</dbReference>
<accession>A0A439DI56</accession>
<organism evidence="3 4">
    <name type="scientific">Xylaria grammica</name>
    <dbReference type="NCBI Taxonomy" id="363999"/>
    <lineage>
        <taxon>Eukaryota</taxon>
        <taxon>Fungi</taxon>
        <taxon>Dikarya</taxon>
        <taxon>Ascomycota</taxon>
        <taxon>Pezizomycotina</taxon>
        <taxon>Sordariomycetes</taxon>
        <taxon>Xylariomycetidae</taxon>
        <taxon>Xylariales</taxon>
        <taxon>Xylariaceae</taxon>
        <taxon>Xylaria</taxon>
    </lineage>
</organism>
<feature type="non-terminal residue" evidence="3">
    <location>
        <position position="270"/>
    </location>
</feature>
<evidence type="ECO:0000313" key="3">
    <source>
        <dbReference type="EMBL" id="RWA14089.1"/>
    </source>
</evidence>
<keyword evidence="4" id="KW-1185">Reference proteome</keyword>
<dbReference type="GO" id="GO:0016491">
    <property type="term" value="F:oxidoreductase activity"/>
    <property type="evidence" value="ECO:0007669"/>
    <property type="project" value="UniProtKB-KW"/>
</dbReference>
<feature type="domain" description="TauD/TfdA-like" evidence="2">
    <location>
        <begin position="77"/>
        <end position="228"/>
    </location>
</feature>
<evidence type="ECO:0000313" key="4">
    <source>
        <dbReference type="Proteomes" id="UP000286045"/>
    </source>
</evidence>
<proteinExistence type="predicted"/>
<sequence length="270" mass="29988">MATETLNPIPPAQLSRQLAEETANLDTIASGLTPRTGPMVWHGSQFNDEASYVVHLTASEVDEVNAALSSFQATGLSPGHISPENFVLPTLGPTLRALSRRVHNEEGFFVLRGLKPWNYKRLENTIVFTGIASYVANRRGVQCADGPVMTHIFDYSTEIKEKEKLNEGYLGHANRTSPLPFHTDDGHIISLYCVKSADIGGRTLLASSWAIYNELLATRPDIIETLKEDWLWDSFILSNPSFTRPLLSEVDGKLICNYRIRPFQGTPGYP</sequence>
<dbReference type="EMBL" id="RYZI01000014">
    <property type="protein sequence ID" value="RWA14089.1"/>
    <property type="molecule type" value="Genomic_DNA"/>
</dbReference>
<name>A0A439DI56_9PEZI</name>
<reference evidence="3 4" key="1">
    <citation type="submission" date="2018-12" db="EMBL/GenBank/DDBJ databases">
        <title>Draft genome sequence of Xylaria grammica IHI A82.</title>
        <authorList>
            <person name="Buettner E."/>
            <person name="Kellner H."/>
        </authorList>
    </citation>
    <scope>NUCLEOTIDE SEQUENCE [LARGE SCALE GENOMIC DNA]</scope>
    <source>
        <strain evidence="3 4">IHI A82</strain>
    </source>
</reference>
<dbReference type="InterPro" id="IPR042098">
    <property type="entry name" value="TauD-like_sf"/>
</dbReference>